<accession>A0A286TF54</accession>
<protein>
    <submittedName>
        <fullName evidence="1">Uncharacterized protein</fullName>
    </submittedName>
</protein>
<name>A0A286TF54_BIFBI</name>
<dbReference type="EMBL" id="AP018131">
    <property type="protein sequence ID" value="BBA48984.1"/>
    <property type="molecule type" value="Genomic_DNA"/>
</dbReference>
<organism evidence="1 2">
    <name type="scientific">Bifidobacterium bifidum LMG 13195</name>
    <dbReference type="NCBI Taxonomy" id="1207542"/>
    <lineage>
        <taxon>Bacteria</taxon>
        <taxon>Bacillati</taxon>
        <taxon>Actinomycetota</taxon>
        <taxon>Actinomycetes</taxon>
        <taxon>Bifidobacteriales</taxon>
        <taxon>Bifidobacteriaceae</taxon>
        <taxon>Bifidobacterium</taxon>
    </lineage>
</organism>
<evidence type="ECO:0000313" key="1">
    <source>
        <dbReference type="EMBL" id="BBA48984.1"/>
    </source>
</evidence>
<sequence length="41" mass="4507">MTSYYWIPLAAPHACGTAVTMLWRQGLSSLVKVKVNSSLPE</sequence>
<dbReference type="AlphaFoldDB" id="A0A286TF54"/>
<reference evidence="1 2" key="1">
    <citation type="journal article" date="2017" name="Biosci. Biotechnol. Biochem.">
        <title>Identification and characterization of a sulfoglycosidase from Bifidobacterium bifidum implicated in mucin glycan utilization.</title>
        <authorList>
            <person name="Katoh T."/>
            <person name="Maeshibu T."/>
            <person name="Kikkawa K."/>
            <person name="Gotoh A."/>
            <person name="Tomabechi Y."/>
            <person name="Nakamura M."/>
            <person name="Liao W.-H."/>
            <person name="Yamaguchi M."/>
            <person name="Ashida H."/>
            <person name="Yamamoto K."/>
            <person name="Katayama T."/>
        </authorList>
    </citation>
    <scope>NUCLEOTIDE SEQUENCE [LARGE SCALE GENOMIC DNA]</scope>
    <source>
        <strain evidence="1 2">JCM 7004</strain>
    </source>
</reference>
<gene>
    <name evidence="1" type="ORF">BBJK_02955</name>
</gene>
<proteinExistence type="predicted"/>
<evidence type="ECO:0000313" key="2">
    <source>
        <dbReference type="Proteomes" id="UP000262177"/>
    </source>
</evidence>
<dbReference type="Proteomes" id="UP000262177">
    <property type="component" value="Chromosome"/>
</dbReference>